<dbReference type="GO" id="GO:0006357">
    <property type="term" value="P:regulation of transcription by RNA polymerase II"/>
    <property type="evidence" value="ECO:0007669"/>
    <property type="project" value="InterPro"/>
</dbReference>
<keyword evidence="4" id="KW-1185">Reference proteome</keyword>
<organism evidence="3 4">
    <name type="scientific">Hemiprocne comata</name>
    <dbReference type="NCBI Taxonomy" id="243314"/>
    <lineage>
        <taxon>Eukaryota</taxon>
        <taxon>Metazoa</taxon>
        <taxon>Chordata</taxon>
        <taxon>Craniata</taxon>
        <taxon>Vertebrata</taxon>
        <taxon>Euteleostomi</taxon>
        <taxon>Archelosauria</taxon>
        <taxon>Archosauria</taxon>
        <taxon>Dinosauria</taxon>
        <taxon>Saurischia</taxon>
        <taxon>Theropoda</taxon>
        <taxon>Coelurosauria</taxon>
        <taxon>Aves</taxon>
        <taxon>Neognathae</taxon>
        <taxon>Neoaves</taxon>
        <taxon>Strisores</taxon>
        <taxon>Apodiformes</taxon>
        <taxon>Apodidae</taxon>
        <taxon>Hemiprocninae</taxon>
        <taxon>Hemiprocne</taxon>
    </lineage>
</organism>
<dbReference type="GO" id="GO:0005737">
    <property type="term" value="C:cytoplasm"/>
    <property type="evidence" value="ECO:0007669"/>
    <property type="project" value="TreeGrafter"/>
</dbReference>
<dbReference type="Proteomes" id="UP000518305">
    <property type="component" value="Unassembled WGS sequence"/>
</dbReference>
<dbReference type="GO" id="GO:0005634">
    <property type="term" value="C:nucleus"/>
    <property type="evidence" value="ECO:0007669"/>
    <property type="project" value="TreeGrafter"/>
</dbReference>
<name>A0A7K9DRV0_9AVES</name>
<dbReference type="PANTHER" id="PTHR22437:SF1">
    <property type="entry name" value="STORKHEAD-BOX PROTEIN 1"/>
    <property type="match status" value="1"/>
</dbReference>
<dbReference type="PANTHER" id="PTHR22437">
    <property type="entry name" value="WINGED HELIX DOMAIN-CONTAINING PROTEIN"/>
    <property type="match status" value="1"/>
</dbReference>
<evidence type="ECO:0000256" key="1">
    <source>
        <dbReference type="SAM" id="MobiDB-lite"/>
    </source>
</evidence>
<accession>A0A7K9DRV0</accession>
<evidence type="ECO:0000313" key="3">
    <source>
        <dbReference type="EMBL" id="NXG67343.1"/>
    </source>
</evidence>
<comment type="caution">
    <text evidence="3">The sequence shown here is derived from an EMBL/GenBank/DDBJ whole genome shotgun (WGS) entry which is preliminary data.</text>
</comment>
<evidence type="ECO:0000313" key="4">
    <source>
        <dbReference type="Proteomes" id="UP000518305"/>
    </source>
</evidence>
<sequence length="822" mass="92822">GDVTPVLMNPLSQSHSAPLVEGICQTISDMNADHVMVTQETLVAQLVKNYPGMAVPSHNILYNILGALIKERKIYHTGEGYFTVAPNTYFTTNDTTEDDRRVLLEDSCWCSLPSITYLVNIECCVDLVKENIPMVSHYRSCRCFPDQNMLCEQRQLMSHEPNRGGKKGCSKLKPSSQTQGISTSAENHSWDTTKPLASVREKLKCKRFGLGLFWRSHSKKEKKKEYSTFSAQFPPKEWPVRDEDDLDNIPRDIEHEIIKRINPTLTVDNLIKHTILMQKLEEQKKYISKGTSADVSTVRQNHLSKDCVQKTQSKTAKHTRKKSNNERQVSRSNSKPHAYEQTSQNEPLEENFSLPVRNQQPSDVAMESHVIYKKQIKNPFQGLSWRHNFYVKGYKGTMNSQLKPRTQKQERALQKLQSFDSSKTFEYGTEQLAVEKKADTAKQNKLLHANRSSLQLKKGSLSENFSYLHDSTLQIENKCKHFLESSISEGSIYRRTVKKTTGDIKKYPHSYTGHNGVCKEDAKFSLNLKDECCRCRADTEYGLLDQTANEFQNAHLSNYTANVNLVKKNCVKYRQKTDNKSELIFQYDCGSHFGSVKLESEGFTENRHLVYQKTRDADTCSLFHPDHSLEGSEPPHLPPGHAFADTRDWGMGVHELGMAMSLKNCQVNAYPTQCNKTVNKLDPGENRYKESTSFAESIGVSKEHPKTDFTEEGCLCSQVLPMVHRKEEETGLTECSEVSAVADFCHADEAGSDADTLQNSTIETGEVVASCALGSQTKERRNPLGEKDLFFKNACTVVSGQKLSEGAENHSITGDSGIDSPR</sequence>
<feature type="non-terminal residue" evidence="3">
    <location>
        <position position="1"/>
    </location>
</feature>
<feature type="compositionally biased region" description="Polar residues" evidence="1">
    <location>
        <begin position="290"/>
        <end position="301"/>
    </location>
</feature>
<dbReference type="InterPro" id="IPR040126">
    <property type="entry name" value="STOX1/2"/>
</dbReference>
<proteinExistence type="predicted"/>
<feature type="compositionally biased region" description="Polar residues" evidence="1">
    <location>
        <begin position="173"/>
        <end position="189"/>
    </location>
</feature>
<reference evidence="3 4" key="1">
    <citation type="submission" date="2019-09" db="EMBL/GenBank/DDBJ databases">
        <title>Bird 10,000 Genomes (B10K) Project - Family phase.</title>
        <authorList>
            <person name="Zhang G."/>
        </authorList>
    </citation>
    <scope>NUCLEOTIDE SEQUENCE [LARGE SCALE GENOMIC DNA]</scope>
    <source>
        <strain evidence="3">B10K-DU-001-23</strain>
        <tissue evidence="3">Muscle</tissue>
    </source>
</reference>
<dbReference type="EMBL" id="VWZJ01013803">
    <property type="protein sequence ID" value="NXG67343.1"/>
    <property type="molecule type" value="Genomic_DNA"/>
</dbReference>
<feature type="domain" description="Winged helix Storkhead-box1" evidence="2">
    <location>
        <begin position="8"/>
        <end position="86"/>
    </location>
</feature>
<dbReference type="AlphaFoldDB" id="A0A7K9DRV0"/>
<dbReference type="GO" id="GO:0000977">
    <property type="term" value="F:RNA polymerase II transcription regulatory region sequence-specific DNA binding"/>
    <property type="evidence" value="ECO:0007669"/>
    <property type="project" value="TreeGrafter"/>
</dbReference>
<feature type="region of interest" description="Disordered" evidence="1">
    <location>
        <begin position="290"/>
        <end position="352"/>
    </location>
</feature>
<feature type="non-terminal residue" evidence="3">
    <location>
        <position position="822"/>
    </location>
</feature>
<protein>
    <submittedName>
        <fullName evidence="3">STOX1 protein</fullName>
    </submittedName>
</protein>
<dbReference type="OrthoDB" id="10020110at2759"/>
<feature type="region of interest" description="Disordered" evidence="1">
    <location>
        <begin position="160"/>
        <end position="189"/>
    </location>
</feature>
<dbReference type="Pfam" id="PF10264">
    <property type="entry name" value="WHD_Storkhead"/>
    <property type="match status" value="1"/>
</dbReference>
<feature type="compositionally biased region" description="Polar residues" evidence="1">
    <location>
        <begin position="330"/>
        <end position="346"/>
    </location>
</feature>
<gene>
    <name evidence="3" type="primary">Stox1</name>
    <name evidence="3" type="ORF">HEMCOM_R11647</name>
</gene>
<evidence type="ECO:0000259" key="2">
    <source>
        <dbReference type="Pfam" id="PF10264"/>
    </source>
</evidence>
<dbReference type="InterPro" id="IPR019391">
    <property type="entry name" value="Storkhead-box_WHD"/>
</dbReference>